<dbReference type="PANTHER" id="PTHR12899">
    <property type="entry name" value="39S RIBOSOMAL PROTEIN L18, MITOCHONDRIAL"/>
    <property type="match status" value="1"/>
</dbReference>
<keyword evidence="3 7" id="KW-0694">RNA-binding</keyword>
<proteinExistence type="inferred from homology"/>
<dbReference type="AlphaFoldDB" id="A0A550J7F1"/>
<dbReference type="InterPro" id="IPR005484">
    <property type="entry name" value="Ribosomal_uL18_bac/plant/anim"/>
</dbReference>
<dbReference type="Gene3D" id="3.30.420.100">
    <property type="match status" value="1"/>
</dbReference>
<dbReference type="HAMAP" id="MF_01337_B">
    <property type="entry name" value="Ribosomal_uL18_B"/>
    <property type="match status" value="1"/>
</dbReference>
<dbReference type="RefSeq" id="WP_092054108.1">
    <property type="nucleotide sequence ID" value="NZ_FOJJ01000004.1"/>
</dbReference>
<dbReference type="FunFam" id="3.30.420.100:FF:000001">
    <property type="entry name" value="50S ribosomal protein L18"/>
    <property type="match status" value="1"/>
</dbReference>
<keyword evidence="2 7" id="KW-0699">rRNA-binding</keyword>
<comment type="caution">
    <text evidence="8">The sequence shown here is derived from an EMBL/GenBank/DDBJ whole genome shotgun (WGS) entry which is preliminary data.</text>
</comment>
<dbReference type="CDD" id="cd00432">
    <property type="entry name" value="Ribosomal_L18_L5e"/>
    <property type="match status" value="1"/>
</dbReference>
<name>A0A550J7F1_9BACT</name>
<organism evidence="8 9">
    <name type="scientific">Trichloromonas acetexigens</name>
    <dbReference type="NCBI Taxonomy" id="38815"/>
    <lineage>
        <taxon>Bacteria</taxon>
        <taxon>Pseudomonadati</taxon>
        <taxon>Thermodesulfobacteriota</taxon>
        <taxon>Desulfuromonadia</taxon>
        <taxon>Desulfuromonadales</taxon>
        <taxon>Trichloromonadaceae</taxon>
        <taxon>Trichloromonas</taxon>
    </lineage>
</organism>
<sequence>MNVAKQRRDARAKRQVRVRKKVRGTMERPRLCVFRSAKHIYVQIIEDVTGRTLATASTANKDVAEGVNYTGNVEAAKAVGQTIAKKALEQNIKQVVFDRNGFLYHGRVKALADAAREAGLSF</sequence>
<dbReference type="SUPFAM" id="SSF53137">
    <property type="entry name" value="Translational machinery components"/>
    <property type="match status" value="1"/>
</dbReference>
<comment type="function">
    <text evidence="7">This is one of the proteins that bind and probably mediate the attachment of the 5S RNA into the large ribosomal subunit, where it forms part of the central protuberance.</text>
</comment>
<dbReference type="Pfam" id="PF00861">
    <property type="entry name" value="Ribosomal_L18p"/>
    <property type="match status" value="1"/>
</dbReference>
<accession>A0A550J7F1</accession>
<evidence type="ECO:0000256" key="5">
    <source>
        <dbReference type="ARBA" id="ARBA00023274"/>
    </source>
</evidence>
<evidence type="ECO:0000256" key="2">
    <source>
        <dbReference type="ARBA" id="ARBA00022730"/>
    </source>
</evidence>
<evidence type="ECO:0000256" key="6">
    <source>
        <dbReference type="ARBA" id="ARBA00035197"/>
    </source>
</evidence>
<reference evidence="8 9" key="1">
    <citation type="submission" date="2019-07" db="EMBL/GenBank/DDBJ databases">
        <title>Insights of Desulfuromonas acetexigens electromicrobiology.</title>
        <authorList>
            <person name="Katuri K."/>
            <person name="Sapireddy V."/>
            <person name="Shaw D.R."/>
            <person name="Saikaly P."/>
        </authorList>
    </citation>
    <scope>NUCLEOTIDE SEQUENCE [LARGE SCALE GENOMIC DNA]</scope>
    <source>
        <strain evidence="8 9">2873</strain>
    </source>
</reference>
<dbReference type="Proteomes" id="UP000317155">
    <property type="component" value="Unassembled WGS sequence"/>
</dbReference>
<dbReference type="PANTHER" id="PTHR12899:SF3">
    <property type="entry name" value="LARGE RIBOSOMAL SUBUNIT PROTEIN UL18M"/>
    <property type="match status" value="1"/>
</dbReference>
<dbReference type="NCBIfam" id="TIGR00060">
    <property type="entry name" value="L18_bact"/>
    <property type="match status" value="1"/>
</dbReference>
<keyword evidence="4 7" id="KW-0689">Ribosomal protein</keyword>
<dbReference type="OrthoDB" id="9810939at2"/>
<dbReference type="InterPro" id="IPR004389">
    <property type="entry name" value="Ribosomal_uL18_bac-type"/>
</dbReference>
<dbReference type="InterPro" id="IPR057268">
    <property type="entry name" value="Ribosomal_L18"/>
</dbReference>
<comment type="similarity">
    <text evidence="1 7">Belongs to the universal ribosomal protein uL18 family.</text>
</comment>
<gene>
    <name evidence="7" type="primary">rplR</name>
    <name evidence="8" type="ORF">FL622_14355</name>
</gene>
<evidence type="ECO:0000313" key="8">
    <source>
        <dbReference type="EMBL" id="TRO79158.1"/>
    </source>
</evidence>
<comment type="subunit">
    <text evidence="7">Part of the 50S ribosomal subunit; part of the 5S rRNA/L5/L18/L25 subcomplex. Contacts the 5S and 23S rRNAs.</text>
</comment>
<evidence type="ECO:0000313" key="9">
    <source>
        <dbReference type="Proteomes" id="UP000317155"/>
    </source>
</evidence>
<protein>
    <recommendedName>
        <fullName evidence="6 7">Large ribosomal subunit protein uL18</fullName>
    </recommendedName>
</protein>
<dbReference type="GO" id="GO:0006412">
    <property type="term" value="P:translation"/>
    <property type="evidence" value="ECO:0007669"/>
    <property type="project" value="UniProtKB-UniRule"/>
</dbReference>
<keyword evidence="9" id="KW-1185">Reference proteome</keyword>
<keyword evidence="5 7" id="KW-0687">Ribonucleoprotein</keyword>
<dbReference type="GO" id="GO:0003735">
    <property type="term" value="F:structural constituent of ribosome"/>
    <property type="evidence" value="ECO:0007669"/>
    <property type="project" value="InterPro"/>
</dbReference>
<dbReference type="EMBL" id="VJVV01000012">
    <property type="protein sequence ID" value="TRO79158.1"/>
    <property type="molecule type" value="Genomic_DNA"/>
</dbReference>
<evidence type="ECO:0000256" key="4">
    <source>
        <dbReference type="ARBA" id="ARBA00022980"/>
    </source>
</evidence>
<evidence type="ECO:0000256" key="3">
    <source>
        <dbReference type="ARBA" id="ARBA00022884"/>
    </source>
</evidence>
<evidence type="ECO:0000256" key="1">
    <source>
        <dbReference type="ARBA" id="ARBA00007116"/>
    </source>
</evidence>
<evidence type="ECO:0000256" key="7">
    <source>
        <dbReference type="HAMAP-Rule" id="MF_01337"/>
    </source>
</evidence>
<dbReference type="GO" id="GO:0022625">
    <property type="term" value="C:cytosolic large ribosomal subunit"/>
    <property type="evidence" value="ECO:0007669"/>
    <property type="project" value="TreeGrafter"/>
</dbReference>
<dbReference type="GO" id="GO:0008097">
    <property type="term" value="F:5S rRNA binding"/>
    <property type="evidence" value="ECO:0007669"/>
    <property type="project" value="TreeGrafter"/>
</dbReference>